<dbReference type="AlphaFoldDB" id="A0A2N0NSF6"/>
<evidence type="ECO:0000313" key="2">
    <source>
        <dbReference type="Proteomes" id="UP000232722"/>
    </source>
</evidence>
<organism evidence="1 2">
    <name type="scientific">Rhizophagus irregularis</name>
    <dbReference type="NCBI Taxonomy" id="588596"/>
    <lineage>
        <taxon>Eukaryota</taxon>
        <taxon>Fungi</taxon>
        <taxon>Fungi incertae sedis</taxon>
        <taxon>Mucoromycota</taxon>
        <taxon>Glomeromycotina</taxon>
        <taxon>Glomeromycetes</taxon>
        <taxon>Glomerales</taxon>
        <taxon>Glomeraceae</taxon>
        <taxon>Rhizophagus</taxon>
    </lineage>
</organism>
<evidence type="ECO:0000313" key="1">
    <source>
        <dbReference type="EMBL" id="PKB97507.1"/>
    </source>
</evidence>
<dbReference type="Proteomes" id="UP000232722">
    <property type="component" value="Unassembled WGS sequence"/>
</dbReference>
<comment type="caution">
    <text evidence="1">The sequence shown here is derived from an EMBL/GenBank/DDBJ whole genome shotgun (WGS) entry which is preliminary data.</text>
</comment>
<accession>A0A2N0NSF6</accession>
<dbReference type="EMBL" id="LLXJ01003165">
    <property type="protein sequence ID" value="PKB97507.1"/>
    <property type="molecule type" value="Genomic_DNA"/>
</dbReference>
<reference evidence="1 2" key="2">
    <citation type="submission" date="2017-09" db="EMBL/GenBank/DDBJ databases">
        <title>Extensive intraspecific genome diversity in a model arbuscular mycorrhizal fungus.</title>
        <authorList>
            <person name="Chen E.C."/>
            <person name="Morin E."/>
            <person name="Beaudet D."/>
            <person name="Noel J."/>
            <person name="Ndikumana S."/>
            <person name="Charron P."/>
            <person name="St-Onge C."/>
            <person name="Giorgi J."/>
            <person name="Grigoriev I.V."/>
            <person name="Roux C."/>
            <person name="Martin F.M."/>
            <person name="Corradi N."/>
        </authorList>
    </citation>
    <scope>NUCLEOTIDE SEQUENCE [LARGE SCALE GENOMIC DNA]</scope>
    <source>
        <strain evidence="1 2">A5</strain>
    </source>
</reference>
<gene>
    <name evidence="1" type="ORF">RhiirA5_433024</name>
</gene>
<protein>
    <submittedName>
        <fullName evidence="1">Uncharacterized protein</fullName>
    </submittedName>
</protein>
<dbReference type="VEuPathDB" id="FungiDB:RhiirFUN_005708"/>
<name>A0A2N0NSF6_9GLOM</name>
<sequence length="276" mass="32731">MFDQLYCRSLLVDLYVSWNRMYIFSRKETFSDPELNDFQEKVIDWAKKFMKLFSPIADTEMKFLKFHIWCYYMINTIREYGAINGSTTETYESLHKITSSTSAKKHRQTSTLSGIKESFLLSDFNEFINEYKATHHLAQEDEKAFDVLIEALNQYFDLIEGINDDDVKATLIKCNVAINMNEEEAENYHTVDGTCFAKLLMLFSLKIPRHEEKNLALVNWYDFKYNVSHRLFKYDCPHLKKILIFTVIAVESIIEPIHIVPRFEKDNEYFVNLFIF</sequence>
<reference evidence="1 2" key="1">
    <citation type="submission" date="2016-04" db="EMBL/GenBank/DDBJ databases">
        <title>Genome analyses suggest a sexual origin of heterokaryosis in a supposedly ancient asexual fungus.</title>
        <authorList>
            <person name="Ropars J."/>
            <person name="Sedzielewska K."/>
            <person name="Noel J."/>
            <person name="Charron P."/>
            <person name="Farinelli L."/>
            <person name="Marton T."/>
            <person name="Kruger M."/>
            <person name="Pelin A."/>
            <person name="Brachmann A."/>
            <person name="Corradi N."/>
        </authorList>
    </citation>
    <scope>NUCLEOTIDE SEQUENCE [LARGE SCALE GENOMIC DNA]</scope>
    <source>
        <strain evidence="1 2">A5</strain>
    </source>
</reference>
<proteinExistence type="predicted"/>
<dbReference type="VEuPathDB" id="FungiDB:FUN_011469"/>